<keyword evidence="3" id="KW-0408">Iron</keyword>
<dbReference type="RefSeq" id="WP_367955304.1">
    <property type="nucleotide sequence ID" value="NZ_JBDPGJ010000004.1"/>
</dbReference>
<evidence type="ECO:0000256" key="2">
    <source>
        <dbReference type="ARBA" id="ARBA00010617"/>
    </source>
</evidence>
<dbReference type="PRINTS" id="PR00385">
    <property type="entry name" value="P450"/>
</dbReference>
<dbReference type="SUPFAM" id="SSF48264">
    <property type="entry name" value="Cytochrome P450"/>
    <property type="match status" value="1"/>
</dbReference>
<sequence length="403" mass="44505">MTEAIAEARLEAPVLDIDPFTEEILPDPYAFHETLREKAAVVVLAPYGIYATGRYEEVKAVMSDHERFMAGAGTGMYDLRKPGAWRPRSPLLEVDPPEHTSLRTVLTRIISPIVVRKWRADFEKEAERIADKVVDMGEFDAVRDIAEAFVLTVFPSALGVDIPHENAVAIGDMNFNAIGPNNDIFQRSLKKVEPILEWYQKSFQRESMIPGGFGEQIYLAEEAGELPPGSAPGIVRSFIRGGMDTTNAGIGFTLNQLARDPAQWARVRADPSLVRGAFEEAIRHESPSQTQFRTTTRETVLGGVKLAADRKIAVFIGAANRDPRQWNRAGDFLIDRQTAGIHLAFGAGAHNCIGQMIARLEADIILAAIARRVAAIELAGPPSYRIINTLRTLEKLPLRVTRA</sequence>
<comment type="similarity">
    <text evidence="2 3">Belongs to the cytochrome P450 family.</text>
</comment>
<dbReference type="InterPro" id="IPR036396">
    <property type="entry name" value="Cyt_P450_sf"/>
</dbReference>
<dbReference type="PROSITE" id="PS00086">
    <property type="entry name" value="CYTOCHROME_P450"/>
    <property type="match status" value="1"/>
</dbReference>
<comment type="cofactor">
    <cofactor evidence="1">
        <name>heme</name>
        <dbReference type="ChEBI" id="CHEBI:30413"/>
    </cofactor>
</comment>
<protein>
    <submittedName>
        <fullName evidence="4">Cytochrome P450</fullName>
    </submittedName>
</protein>
<dbReference type="EMBL" id="JBDPGJ010000004">
    <property type="protein sequence ID" value="MEX0407423.1"/>
    <property type="molecule type" value="Genomic_DNA"/>
</dbReference>
<keyword evidence="3" id="KW-0560">Oxidoreductase</keyword>
<dbReference type="PANTHER" id="PTHR46696">
    <property type="entry name" value="P450, PUTATIVE (EUROFUNG)-RELATED"/>
    <property type="match status" value="1"/>
</dbReference>
<accession>A0ABV3SMF2</accession>
<dbReference type="InterPro" id="IPR001128">
    <property type="entry name" value="Cyt_P450"/>
</dbReference>
<dbReference type="PANTHER" id="PTHR46696:SF1">
    <property type="entry name" value="CYTOCHROME P450 YJIB-RELATED"/>
    <property type="match status" value="1"/>
</dbReference>
<evidence type="ECO:0000256" key="1">
    <source>
        <dbReference type="ARBA" id="ARBA00001971"/>
    </source>
</evidence>
<keyword evidence="5" id="KW-1185">Reference proteome</keyword>
<evidence type="ECO:0000313" key="4">
    <source>
        <dbReference type="EMBL" id="MEX0407423.1"/>
    </source>
</evidence>
<dbReference type="Pfam" id="PF00067">
    <property type="entry name" value="p450"/>
    <property type="match status" value="1"/>
</dbReference>
<gene>
    <name evidence="4" type="ORF">ABGN05_17325</name>
</gene>
<comment type="caution">
    <text evidence="4">The sequence shown here is derived from an EMBL/GenBank/DDBJ whole genome shotgun (WGS) entry which is preliminary data.</text>
</comment>
<reference evidence="4 5" key="1">
    <citation type="submission" date="2024-05" db="EMBL/GenBank/DDBJ databases">
        <authorList>
            <person name="Jiang F."/>
        </authorList>
    </citation>
    <scope>NUCLEOTIDE SEQUENCE [LARGE SCALE GENOMIC DNA]</scope>
    <source>
        <strain evidence="4 5">LZ166</strain>
    </source>
</reference>
<dbReference type="Gene3D" id="1.10.630.10">
    <property type="entry name" value="Cytochrome P450"/>
    <property type="match status" value="1"/>
</dbReference>
<proteinExistence type="inferred from homology"/>
<organism evidence="4 5">
    <name type="scientific">Aquibium pacificus</name>
    <dbReference type="NCBI Taxonomy" id="3153579"/>
    <lineage>
        <taxon>Bacteria</taxon>
        <taxon>Pseudomonadati</taxon>
        <taxon>Pseudomonadota</taxon>
        <taxon>Alphaproteobacteria</taxon>
        <taxon>Hyphomicrobiales</taxon>
        <taxon>Phyllobacteriaceae</taxon>
        <taxon>Aquibium</taxon>
    </lineage>
</organism>
<dbReference type="InterPro" id="IPR017972">
    <property type="entry name" value="Cyt_P450_CS"/>
</dbReference>
<name>A0ABV3SMF2_9HYPH</name>
<keyword evidence="3" id="KW-0503">Monooxygenase</keyword>
<keyword evidence="3" id="KW-0479">Metal-binding</keyword>
<evidence type="ECO:0000313" key="5">
    <source>
        <dbReference type="Proteomes" id="UP001556692"/>
    </source>
</evidence>
<dbReference type="Proteomes" id="UP001556692">
    <property type="component" value="Unassembled WGS sequence"/>
</dbReference>
<evidence type="ECO:0000256" key="3">
    <source>
        <dbReference type="RuleBase" id="RU000461"/>
    </source>
</evidence>
<keyword evidence="3" id="KW-0349">Heme</keyword>